<evidence type="ECO:0000313" key="3">
    <source>
        <dbReference type="Proteomes" id="UP000295217"/>
    </source>
</evidence>
<dbReference type="EMBL" id="SMLB01000021">
    <property type="protein sequence ID" value="TDD68371.1"/>
    <property type="molecule type" value="Genomic_DNA"/>
</dbReference>
<evidence type="ECO:0000256" key="1">
    <source>
        <dbReference type="SAM" id="MobiDB-lite"/>
    </source>
</evidence>
<gene>
    <name evidence="2" type="ORF">E1262_16360</name>
</gene>
<dbReference type="AlphaFoldDB" id="A0A4R5A8M2"/>
<dbReference type="Gene3D" id="2.40.30.100">
    <property type="entry name" value="AF2212/PG0164-like"/>
    <property type="match status" value="1"/>
</dbReference>
<proteinExistence type="predicted"/>
<reference evidence="2 3" key="1">
    <citation type="submission" date="2019-02" db="EMBL/GenBank/DDBJ databases">
        <title>Draft genome sequences of novel Actinobacteria.</title>
        <authorList>
            <person name="Sahin N."/>
            <person name="Ay H."/>
            <person name="Saygin H."/>
        </authorList>
    </citation>
    <scope>NUCLEOTIDE SEQUENCE [LARGE SCALE GENOMIC DNA]</scope>
    <source>
        <strain evidence="2 3">8K307</strain>
    </source>
</reference>
<comment type="caution">
    <text evidence="2">The sequence shown here is derived from an EMBL/GenBank/DDBJ whole genome shotgun (WGS) entry which is preliminary data.</text>
</comment>
<keyword evidence="3" id="KW-1185">Reference proteome</keyword>
<dbReference type="OrthoDB" id="9808666at2"/>
<feature type="compositionally biased region" description="Basic and acidic residues" evidence="1">
    <location>
        <begin position="34"/>
        <end position="48"/>
    </location>
</feature>
<feature type="region of interest" description="Disordered" evidence="1">
    <location>
        <begin position="1"/>
        <end position="54"/>
    </location>
</feature>
<dbReference type="InterPro" id="IPR037079">
    <property type="entry name" value="AF2212/PG0164-like_sf"/>
</dbReference>
<dbReference type="Proteomes" id="UP000295217">
    <property type="component" value="Unassembled WGS sequence"/>
</dbReference>
<accession>A0A4R5A8M2</accession>
<sequence>MSRNAPGRGSRRTEDLGPTGRRTFARSAGPPRRAPLEVRRDHRARTAGDRSGPVWGCRPRAGSVVGGGCQTEAVQQYTFGAELWAYGGEASWVFVTVPADLSADIRARPRPPRPGFGSLKVGVRLGGTSWSTSIFPDAKSGCYVLPVKKAVRTAEGVDDGDTVTVELTVRE</sequence>
<name>A0A4R5A8M2_9ACTN</name>
<dbReference type="Pfam" id="PF08922">
    <property type="entry name" value="DUF1905"/>
    <property type="match status" value="1"/>
</dbReference>
<organism evidence="2 3">
    <name type="scientific">Jiangella aurantiaca</name>
    <dbReference type="NCBI Taxonomy" id="2530373"/>
    <lineage>
        <taxon>Bacteria</taxon>
        <taxon>Bacillati</taxon>
        <taxon>Actinomycetota</taxon>
        <taxon>Actinomycetes</taxon>
        <taxon>Jiangellales</taxon>
        <taxon>Jiangellaceae</taxon>
        <taxon>Jiangella</taxon>
    </lineage>
</organism>
<dbReference type="SUPFAM" id="SSF141694">
    <property type="entry name" value="AF2212/PG0164-like"/>
    <property type="match status" value="1"/>
</dbReference>
<dbReference type="InterPro" id="IPR015018">
    <property type="entry name" value="DUF1905"/>
</dbReference>
<evidence type="ECO:0000313" key="2">
    <source>
        <dbReference type="EMBL" id="TDD68371.1"/>
    </source>
</evidence>
<protein>
    <submittedName>
        <fullName evidence="2">DUF1905 domain-containing protein</fullName>
    </submittedName>
</protein>